<evidence type="ECO:0000313" key="3">
    <source>
        <dbReference type="Proteomes" id="UP001139311"/>
    </source>
</evidence>
<comment type="caution">
    <text evidence="2">The sequence shown here is derived from an EMBL/GenBank/DDBJ whole genome shotgun (WGS) entry which is preliminary data.</text>
</comment>
<dbReference type="AlphaFoldDB" id="A0A9X1IC86"/>
<evidence type="ECO:0000256" key="1">
    <source>
        <dbReference type="SAM" id="Phobius"/>
    </source>
</evidence>
<keyword evidence="1" id="KW-0472">Membrane</keyword>
<evidence type="ECO:0000313" key="2">
    <source>
        <dbReference type="EMBL" id="MCB4821551.1"/>
    </source>
</evidence>
<gene>
    <name evidence="2" type="ORF">LHA35_07375</name>
</gene>
<organism evidence="2 3">
    <name type="scientific">Roseicella aerolata</name>
    <dbReference type="NCBI Taxonomy" id="2883479"/>
    <lineage>
        <taxon>Bacteria</taxon>
        <taxon>Pseudomonadati</taxon>
        <taxon>Pseudomonadota</taxon>
        <taxon>Alphaproteobacteria</taxon>
        <taxon>Acetobacterales</taxon>
        <taxon>Roseomonadaceae</taxon>
        <taxon>Roseicella</taxon>
    </lineage>
</organism>
<feature type="transmembrane region" description="Helical" evidence="1">
    <location>
        <begin position="12"/>
        <end position="30"/>
    </location>
</feature>
<name>A0A9X1IC86_9PROT</name>
<sequence length="56" mass="6032">MPGASAPDRRATWRAALLMGVIVSTYSTLLSQFTAARIGRDALADWMVVAAIPLRD</sequence>
<keyword evidence="3" id="KW-1185">Reference proteome</keyword>
<accession>A0A9X1IC86</accession>
<dbReference type="EMBL" id="JAJAQI010000008">
    <property type="protein sequence ID" value="MCB4821551.1"/>
    <property type="molecule type" value="Genomic_DNA"/>
</dbReference>
<dbReference type="Proteomes" id="UP001139311">
    <property type="component" value="Unassembled WGS sequence"/>
</dbReference>
<proteinExistence type="predicted"/>
<dbReference type="RefSeq" id="WP_226606427.1">
    <property type="nucleotide sequence ID" value="NZ_JAJAQI010000008.1"/>
</dbReference>
<protein>
    <submittedName>
        <fullName evidence="2">Uncharacterized protein</fullName>
    </submittedName>
</protein>
<keyword evidence="1" id="KW-1133">Transmembrane helix</keyword>
<reference evidence="2" key="1">
    <citation type="submission" date="2021-10" db="EMBL/GenBank/DDBJ databases">
        <title>Roseicella aerolatum sp. nov., isolated from aerosols of e-waste dismantling site.</title>
        <authorList>
            <person name="Qin T."/>
        </authorList>
    </citation>
    <scope>NUCLEOTIDE SEQUENCE</scope>
    <source>
        <strain evidence="2">GB24</strain>
    </source>
</reference>
<keyword evidence="1" id="KW-0812">Transmembrane</keyword>